<evidence type="ECO:0000256" key="3">
    <source>
        <dbReference type="ARBA" id="ARBA00022729"/>
    </source>
</evidence>
<evidence type="ECO:0000313" key="8">
    <source>
        <dbReference type="Proteomes" id="UP000199701"/>
    </source>
</evidence>
<evidence type="ECO:0000259" key="6">
    <source>
        <dbReference type="SMART" id="SM00062"/>
    </source>
</evidence>
<proteinExistence type="inferred from homology"/>
<dbReference type="GO" id="GO:0030313">
    <property type="term" value="C:cell envelope"/>
    <property type="evidence" value="ECO:0007669"/>
    <property type="project" value="UniProtKB-SubCell"/>
</dbReference>
<evidence type="ECO:0000256" key="4">
    <source>
        <dbReference type="RuleBase" id="RU003744"/>
    </source>
</evidence>
<dbReference type="InterPro" id="IPR018313">
    <property type="entry name" value="SBP_3_CS"/>
</dbReference>
<dbReference type="OrthoDB" id="115856at2"/>
<feature type="signal peptide" evidence="5">
    <location>
        <begin position="1"/>
        <end position="22"/>
    </location>
</feature>
<sequence>MKKRVMRMVAMLLMLITIMSIAGCGKVDTSTWSAIKKEGKFTFACSGGYPPFNYIDDSGKLVGFDVDIANALAEVMGVKAEGITTEWDGILGGLTAKRFDTVIGSMAITDARLEQVNFTNPYYYDGAQFFAPQNKGFKSLADSAVTKVGVVTGTTFQKELEKYSNVKDVLNFSSDVENFIAANQGRTDGLITSRFVGLQAPKEYNLVAVGDLLYNEKIGIAVTKENTELLDQLNTALKTIIDNGTYDKISEKYFGCNILETK</sequence>
<dbReference type="Gene3D" id="3.40.190.10">
    <property type="entry name" value="Periplasmic binding protein-like II"/>
    <property type="match status" value="2"/>
</dbReference>
<feature type="chain" id="PRO_5038434882" evidence="5">
    <location>
        <begin position="23"/>
        <end position="262"/>
    </location>
</feature>
<dbReference type="SMART" id="SM00062">
    <property type="entry name" value="PBPb"/>
    <property type="match status" value="1"/>
</dbReference>
<dbReference type="STRING" id="99656.SAMN05421659_12252"/>
<dbReference type="SUPFAM" id="SSF53850">
    <property type="entry name" value="Periplasmic binding protein-like II"/>
    <property type="match status" value="1"/>
</dbReference>
<accession>A0A1I0RT66</accession>
<dbReference type="AlphaFoldDB" id="A0A1I0RT66"/>
<protein>
    <submittedName>
        <fullName evidence="7">Polar amino acid transport system substrate-binding protein</fullName>
    </submittedName>
</protein>
<organism evidence="7 8">
    <name type="scientific">[Clostridium] fimetarium</name>
    <dbReference type="NCBI Taxonomy" id="99656"/>
    <lineage>
        <taxon>Bacteria</taxon>
        <taxon>Bacillati</taxon>
        <taxon>Bacillota</taxon>
        <taxon>Clostridia</taxon>
        <taxon>Lachnospirales</taxon>
        <taxon>Lachnospiraceae</taxon>
    </lineage>
</organism>
<name>A0A1I0RT66_9FIRM</name>
<comment type="subcellular location">
    <subcellularLocation>
        <location evidence="1">Cell envelope</location>
    </subcellularLocation>
</comment>
<keyword evidence="3 5" id="KW-0732">Signal</keyword>
<comment type="similarity">
    <text evidence="2 4">Belongs to the bacterial solute-binding protein 3 family.</text>
</comment>
<dbReference type="RefSeq" id="WP_092457690.1">
    <property type="nucleotide sequence ID" value="NZ_FOJI01000022.1"/>
</dbReference>
<dbReference type="Proteomes" id="UP000199701">
    <property type="component" value="Unassembled WGS sequence"/>
</dbReference>
<gene>
    <name evidence="7" type="ORF">SAMN05421659_12252</name>
</gene>
<dbReference type="PROSITE" id="PS51257">
    <property type="entry name" value="PROKAR_LIPOPROTEIN"/>
    <property type="match status" value="1"/>
</dbReference>
<dbReference type="PROSITE" id="PS01039">
    <property type="entry name" value="SBP_BACTERIAL_3"/>
    <property type="match status" value="1"/>
</dbReference>
<feature type="domain" description="Solute-binding protein family 3/N-terminal" evidence="6">
    <location>
        <begin position="40"/>
        <end position="257"/>
    </location>
</feature>
<evidence type="ECO:0000256" key="2">
    <source>
        <dbReference type="ARBA" id="ARBA00010333"/>
    </source>
</evidence>
<keyword evidence="8" id="KW-1185">Reference proteome</keyword>
<dbReference type="InterPro" id="IPR001638">
    <property type="entry name" value="Solute-binding_3/MltF_N"/>
</dbReference>
<dbReference type="Pfam" id="PF00497">
    <property type="entry name" value="SBP_bac_3"/>
    <property type="match status" value="1"/>
</dbReference>
<reference evidence="7 8" key="1">
    <citation type="submission" date="2016-10" db="EMBL/GenBank/DDBJ databases">
        <authorList>
            <person name="de Groot N.N."/>
        </authorList>
    </citation>
    <scope>NUCLEOTIDE SEQUENCE [LARGE SCALE GENOMIC DNA]</scope>
    <source>
        <strain evidence="7 8">DSM 9179</strain>
    </source>
</reference>
<evidence type="ECO:0000313" key="7">
    <source>
        <dbReference type="EMBL" id="SEW44472.1"/>
    </source>
</evidence>
<dbReference type="PANTHER" id="PTHR35936:SF19">
    <property type="entry name" value="AMINO-ACID-BINDING PROTEIN YXEM-RELATED"/>
    <property type="match status" value="1"/>
</dbReference>
<dbReference type="EMBL" id="FOJI01000022">
    <property type="protein sequence ID" value="SEW44472.1"/>
    <property type="molecule type" value="Genomic_DNA"/>
</dbReference>
<evidence type="ECO:0000256" key="1">
    <source>
        <dbReference type="ARBA" id="ARBA00004196"/>
    </source>
</evidence>
<dbReference type="PANTHER" id="PTHR35936">
    <property type="entry name" value="MEMBRANE-BOUND LYTIC MUREIN TRANSGLYCOSYLASE F"/>
    <property type="match status" value="1"/>
</dbReference>
<evidence type="ECO:0000256" key="5">
    <source>
        <dbReference type="SAM" id="SignalP"/>
    </source>
</evidence>